<proteinExistence type="predicted"/>
<reference evidence="3" key="1">
    <citation type="journal article" date="2019" name="Int. J. Syst. Evol. Microbiol.">
        <title>The Global Catalogue of Microorganisms (GCM) 10K type strain sequencing project: providing services to taxonomists for standard genome sequencing and annotation.</title>
        <authorList>
            <consortium name="The Broad Institute Genomics Platform"/>
            <consortium name="The Broad Institute Genome Sequencing Center for Infectious Disease"/>
            <person name="Wu L."/>
            <person name="Ma J."/>
        </authorList>
    </citation>
    <scope>NUCLEOTIDE SEQUENCE [LARGE SCALE GENOMIC DNA]</scope>
    <source>
        <strain evidence="3">JCM 18304</strain>
    </source>
</reference>
<feature type="compositionally biased region" description="Basic and acidic residues" evidence="1">
    <location>
        <begin position="32"/>
        <end position="45"/>
    </location>
</feature>
<dbReference type="InterPro" id="IPR050490">
    <property type="entry name" value="Bact_solute-bd_prot1"/>
</dbReference>
<dbReference type="SUPFAM" id="SSF53850">
    <property type="entry name" value="Periplasmic binding protein-like II"/>
    <property type="match status" value="1"/>
</dbReference>
<evidence type="ECO:0000256" key="1">
    <source>
        <dbReference type="SAM" id="MobiDB-lite"/>
    </source>
</evidence>
<protein>
    <submittedName>
        <fullName evidence="2">Extracellular solute-binding protein</fullName>
    </submittedName>
</protein>
<evidence type="ECO:0000313" key="2">
    <source>
        <dbReference type="EMBL" id="GAA5187147.1"/>
    </source>
</evidence>
<dbReference type="InterPro" id="IPR019546">
    <property type="entry name" value="TAT_signal_bac_arc"/>
</dbReference>
<dbReference type="Proteomes" id="UP001501570">
    <property type="component" value="Unassembled WGS sequence"/>
</dbReference>
<organism evidence="2 3">
    <name type="scientific">Rugosimonospora acidiphila</name>
    <dbReference type="NCBI Taxonomy" id="556531"/>
    <lineage>
        <taxon>Bacteria</taxon>
        <taxon>Bacillati</taxon>
        <taxon>Actinomycetota</taxon>
        <taxon>Actinomycetes</taxon>
        <taxon>Micromonosporales</taxon>
        <taxon>Micromonosporaceae</taxon>
        <taxon>Rugosimonospora</taxon>
    </lineage>
</organism>
<accession>A0ABP9RW44</accession>
<feature type="region of interest" description="Disordered" evidence="1">
    <location>
        <begin position="25"/>
        <end position="45"/>
    </location>
</feature>
<comment type="caution">
    <text evidence="2">The sequence shown here is derived from an EMBL/GenBank/DDBJ whole genome shotgun (WGS) entry which is preliminary data.</text>
</comment>
<dbReference type="NCBIfam" id="TIGR01409">
    <property type="entry name" value="TAT_signal_seq"/>
    <property type="match status" value="1"/>
</dbReference>
<dbReference type="Pfam" id="PF01547">
    <property type="entry name" value="SBP_bac_1"/>
    <property type="match status" value="1"/>
</dbReference>
<dbReference type="Gene3D" id="3.40.190.10">
    <property type="entry name" value="Periplasmic binding protein-like II"/>
    <property type="match status" value="2"/>
</dbReference>
<dbReference type="EMBL" id="BAABJQ010000009">
    <property type="protein sequence ID" value="GAA5187147.1"/>
    <property type="molecule type" value="Genomic_DNA"/>
</dbReference>
<dbReference type="RefSeq" id="WP_345630786.1">
    <property type="nucleotide sequence ID" value="NZ_BAABJQ010000009.1"/>
</dbReference>
<dbReference type="PANTHER" id="PTHR43649">
    <property type="entry name" value="ARABINOSE-BINDING PROTEIN-RELATED"/>
    <property type="match status" value="1"/>
</dbReference>
<dbReference type="PANTHER" id="PTHR43649:SF12">
    <property type="entry name" value="DIACETYLCHITOBIOSE BINDING PROTEIN DASA"/>
    <property type="match status" value="1"/>
</dbReference>
<dbReference type="PROSITE" id="PS51257">
    <property type="entry name" value="PROKAR_LIPOPROTEIN"/>
    <property type="match status" value="1"/>
</dbReference>
<keyword evidence="3" id="KW-1185">Reference proteome</keyword>
<dbReference type="InterPro" id="IPR006311">
    <property type="entry name" value="TAT_signal"/>
</dbReference>
<gene>
    <name evidence="2" type="ORF">GCM10023322_34830</name>
</gene>
<evidence type="ECO:0000313" key="3">
    <source>
        <dbReference type="Proteomes" id="UP001501570"/>
    </source>
</evidence>
<dbReference type="PROSITE" id="PS51318">
    <property type="entry name" value="TAT"/>
    <property type="match status" value="1"/>
</dbReference>
<dbReference type="CDD" id="cd13583">
    <property type="entry name" value="PBP2_AlgQ_like_4"/>
    <property type="match status" value="1"/>
</dbReference>
<dbReference type="InterPro" id="IPR006059">
    <property type="entry name" value="SBP"/>
</dbReference>
<sequence length="553" mass="61308">MHQLSRRQLLAAAGAAAGAAALGLSGCGSDDSDSKKDKDLSGKREGAMEKYGVGDQFKATKPLTFPIMMLSNPNYPYNKNWLFLTELAKRTNVSFNPTVIPLSDYNQKRSVMISAGNAPLIIPKTYHPQEEDYIASGAVLPVSDYVDLMPNFAAQIEKWNLQGDLDQNREEDGKYYLLPGLHEDVWLDYSLAVRTDILKALNLEVPKTWDDVHAMLRAMKAAHPDVYPLSDRWSTTPPGPGANNLLAMLGSAYGPWAGWDYRTTTWDASAGKFVLTGTMDQYKQMLQFLNTLVSEKLIDPESFTQSDDAARQKFANGKAFVVSTNAQELINTVRKDIAGIPGATVMKIPRPTGPLGNVKRGVRTESGVMISAKARDSKNFVAIMQFVDWLFYSDAGKLFAKWGIEGTTYTGSIDDGSFKLAPDVTWAGLNPTGKKNLQVEYGFFNGVFVYGGSTTLLDSQFPPEELEFQKAMAECKTLPLEPTHPLSADEREQTTLWETAITDYVNQQTLKFILGQRPLSEWDTYAKELEAKNATQYVDTINGAYTRYKKNHG</sequence>
<name>A0ABP9RW44_9ACTN</name>